<evidence type="ECO:0000313" key="2">
    <source>
        <dbReference type="EMBL" id="NNJ24753.1"/>
    </source>
</evidence>
<feature type="domain" description="Endonuclease/exonuclease/phosphatase" evidence="1">
    <location>
        <begin position="72"/>
        <end position="294"/>
    </location>
</feature>
<organism evidence="2 3">
    <name type="scientific">Alienimonas chondri</name>
    <dbReference type="NCBI Taxonomy" id="2681879"/>
    <lineage>
        <taxon>Bacteria</taxon>
        <taxon>Pseudomonadati</taxon>
        <taxon>Planctomycetota</taxon>
        <taxon>Planctomycetia</taxon>
        <taxon>Planctomycetales</taxon>
        <taxon>Planctomycetaceae</taxon>
        <taxon>Alienimonas</taxon>
    </lineage>
</organism>
<dbReference type="Pfam" id="PF03372">
    <property type="entry name" value="Exo_endo_phos"/>
    <property type="match status" value="1"/>
</dbReference>
<reference evidence="2 3" key="1">
    <citation type="journal article" date="2020" name="Syst. Appl. Microbiol.">
        <title>Alienimonas chondri sp. nov., a novel planctomycete isolated from the biofilm of the red alga Chondrus crispus.</title>
        <authorList>
            <person name="Vitorino I."/>
            <person name="Albuquerque L."/>
            <person name="Wiegand S."/>
            <person name="Kallscheuer N."/>
            <person name="da Costa M.S."/>
            <person name="Lobo-da-Cunha A."/>
            <person name="Jogler C."/>
            <person name="Lage O.M."/>
        </authorList>
    </citation>
    <scope>NUCLEOTIDE SEQUENCE [LARGE SCALE GENOMIC DNA]</scope>
    <source>
        <strain evidence="2 3">LzC2</strain>
    </source>
</reference>
<dbReference type="Gene3D" id="3.60.10.10">
    <property type="entry name" value="Endonuclease/exonuclease/phosphatase"/>
    <property type="match status" value="1"/>
</dbReference>
<name>A0ABX1VAG8_9PLAN</name>
<proteinExistence type="predicted"/>
<dbReference type="SUPFAM" id="SSF56219">
    <property type="entry name" value="DNase I-like"/>
    <property type="match status" value="1"/>
</dbReference>
<evidence type="ECO:0000259" key="1">
    <source>
        <dbReference type="Pfam" id="PF03372"/>
    </source>
</evidence>
<dbReference type="Proteomes" id="UP000609651">
    <property type="component" value="Unassembled WGS sequence"/>
</dbReference>
<dbReference type="RefSeq" id="WP_171184037.1">
    <property type="nucleotide sequence ID" value="NZ_WTPX01000016.1"/>
</dbReference>
<accession>A0ABX1VAG8</accession>
<evidence type="ECO:0000313" key="3">
    <source>
        <dbReference type="Proteomes" id="UP000609651"/>
    </source>
</evidence>
<dbReference type="InterPro" id="IPR005135">
    <property type="entry name" value="Endo/exonuclease/phosphatase"/>
</dbReference>
<gene>
    <name evidence="2" type="ORF">LzC2_08130</name>
</gene>
<protein>
    <recommendedName>
        <fullName evidence="1">Endonuclease/exonuclease/phosphatase domain-containing protein</fullName>
    </recommendedName>
</protein>
<comment type="caution">
    <text evidence="2">The sequence shown here is derived from an EMBL/GenBank/DDBJ whole genome shotgun (WGS) entry which is preliminary data.</text>
</comment>
<keyword evidence="3" id="KW-1185">Reference proteome</keyword>
<sequence length="309" mass="32590">MAAPPTAPTARRPAWRSAATLLLGAFLGAAGALIGLWAERIPANPHDAPAFVGKPLRAPGDSADSDDSFRCVTWNVHGFRGADGDPNPALAVQWLLASQFDVALLQEVPGPDAVSSEGPASATLGRFTGASAAFVGTERQYGREHVGNAVLSTLAAGPVHRIPLPDTRGKAFRTAVLTTVFVPTAVNPEGQAVRLLNVHLTREGWEPGQLERALDLFLALEAPCVLAGDFNAEIDAPPLQALLASDEVKDALAALDPREVRDALPVGKEKVDHIFTRGLIVREAAVLRTEASDHPLYWVDLSLPAPSAD</sequence>
<dbReference type="EMBL" id="WTPX01000016">
    <property type="protein sequence ID" value="NNJ24753.1"/>
    <property type="molecule type" value="Genomic_DNA"/>
</dbReference>
<dbReference type="InterPro" id="IPR036691">
    <property type="entry name" value="Endo/exonu/phosph_ase_sf"/>
</dbReference>